<accession>A0A8X6UPC4</accession>
<dbReference type="EMBL" id="BMAW01082584">
    <property type="protein sequence ID" value="GFU29913.1"/>
    <property type="molecule type" value="Genomic_DNA"/>
</dbReference>
<protein>
    <submittedName>
        <fullName evidence="1">Uncharacterized protein</fullName>
    </submittedName>
</protein>
<dbReference type="Proteomes" id="UP000887013">
    <property type="component" value="Unassembled WGS sequence"/>
</dbReference>
<proteinExistence type="predicted"/>
<comment type="caution">
    <text evidence="1">The sequence shown here is derived from an EMBL/GenBank/DDBJ whole genome shotgun (WGS) entry which is preliminary data.</text>
</comment>
<organism evidence="1 2">
    <name type="scientific">Nephila pilipes</name>
    <name type="common">Giant wood spider</name>
    <name type="synonym">Nephila maculata</name>
    <dbReference type="NCBI Taxonomy" id="299642"/>
    <lineage>
        <taxon>Eukaryota</taxon>
        <taxon>Metazoa</taxon>
        <taxon>Ecdysozoa</taxon>
        <taxon>Arthropoda</taxon>
        <taxon>Chelicerata</taxon>
        <taxon>Arachnida</taxon>
        <taxon>Araneae</taxon>
        <taxon>Araneomorphae</taxon>
        <taxon>Entelegynae</taxon>
        <taxon>Araneoidea</taxon>
        <taxon>Nephilidae</taxon>
        <taxon>Nephila</taxon>
    </lineage>
</organism>
<dbReference type="AlphaFoldDB" id="A0A8X6UPC4"/>
<reference evidence="1" key="1">
    <citation type="submission" date="2020-08" db="EMBL/GenBank/DDBJ databases">
        <title>Multicomponent nature underlies the extraordinary mechanical properties of spider dragline silk.</title>
        <authorList>
            <person name="Kono N."/>
            <person name="Nakamura H."/>
            <person name="Mori M."/>
            <person name="Yoshida Y."/>
            <person name="Ohtoshi R."/>
            <person name="Malay A.D."/>
            <person name="Moran D.A.P."/>
            <person name="Tomita M."/>
            <person name="Numata K."/>
            <person name="Arakawa K."/>
        </authorList>
    </citation>
    <scope>NUCLEOTIDE SEQUENCE</scope>
</reference>
<evidence type="ECO:0000313" key="1">
    <source>
        <dbReference type="EMBL" id="GFU29913.1"/>
    </source>
</evidence>
<gene>
    <name evidence="1" type="ORF">NPIL_288361</name>
</gene>
<keyword evidence="2" id="KW-1185">Reference proteome</keyword>
<evidence type="ECO:0000313" key="2">
    <source>
        <dbReference type="Proteomes" id="UP000887013"/>
    </source>
</evidence>
<name>A0A8X6UPC4_NEPPI</name>
<sequence>MNVTTNTLRCAERPAKWIQPQPSDGALQLYPKRLCICPSTFYRNVFACLCAPLETSYGAPNLMDMDRIDSLVSSSICIGKTLACDNRRSAVNEIMYKSELENIILCYNSTGKLTFHQLYRSIYTFVNAHYGVYRS</sequence>